<feature type="transmembrane region" description="Helical" evidence="7">
    <location>
        <begin position="261"/>
        <end position="282"/>
    </location>
</feature>
<name>A0A9P3UNP9_LYOSH</name>
<feature type="transmembrane region" description="Helical" evidence="7">
    <location>
        <begin position="120"/>
        <end position="140"/>
    </location>
</feature>
<dbReference type="GO" id="GO:0035435">
    <property type="term" value="P:phosphate ion transmembrane transport"/>
    <property type="evidence" value="ECO:0007669"/>
    <property type="project" value="TreeGrafter"/>
</dbReference>
<feature type="transmembrane region" description="Helical" evidence="7">
    <location>
        <begin position="485"/>
        <end position="507"/>
    </location>
</feature>
<keyword evidence="10" id="KW-1185">Reference proteome</keyword>
<dbReference type="Proteomes" id="UP001063166">
    <property type="component" value="Unassembled WGS sequence"/>
</dbReference>
<keyword evidence="5 7" id="KW-1133">Transmembrane helix</keyword>
<comment type="caution">
    <text evidence="9">The sequence shown here is derived from an EMBL/GenBank/DDBJ whole genome shotgun (WGS) entry which is preliminary data.</text>
</comment>
<keyword evidence="3 7" id="KW-0592">Phosphate transport</keyword>
<feature type="transmembrane region" description="Helical" evidence="7">
    <location>
        <begin position="570"/>
        <end position="597"/>
    </location>
</feature>
<evidence type="ECO:0000256" key="8">
    <source>
        <dbReference type="SAM" id="MobiDB-lite"/>
    </source>
</evidence>
<protein>
    <recommendedName>
        <fullName evidence="7">Phosphate transporter</fullName>
    </recommendedName>
</protein>
<dbReference type="Pfam" id="PF01384">
    <property type="entry name" value="PHO4"/>
    <property type="match status" value="1"/>
</dbReference>
<dbReference type="PANTHER" id="PTHR11101">
    <property type="entry name" value="PHOSPHATE TRANSPORTER"/>
    <property type="match status" value="1"/>
</dbReference>
<feature type="transmembrane region" description="Helical" evidence="7">
    <location>
        <begin position="44"/>
        <end position="62"/>
    </location>
</feature>
<keyword evidence="2 7" id="KW-0813">Transport</keyword>
<reference evidence="9" key="1">
    <citation type="submission" date="2022-07" db="EMBL/GenBank/DDBJ databases">
        <title>The genome of Lyophyllum shimeji provides insight into the initial evolution of ectomycorrhizal fungal genome.</title>
        <authorList>
            <person name="Kobayashi Y."/>
            <person name="Shibata T."/>
            <person name="Hirakawa H."/>
            <person name="Shigenobu S."/>
            <person name="Nishiyama T."/>
            <person name="Yamada A."/>
            <person name="Hasebe M."/>
            <person name="Kawaguchi M."/>
        </authorList>
    </citation>
    <scope>NUCLEOTIDE SEQUENCE</scope>
    <source>
        <strain evidence="9">AT787</strain>
    </source>
</reference>
<dbReference type="AlphaFoldDB" id="A0A9P3UNP9"/>
<evidence type="ECO:0000313" key="9">
    <source>
        <dbReference type="EMBL" id="GLB39552.1"/>
    </source>
</evidence>
<evidence type="ECO:0000313" key="10">
    <source>
        <dbReference type="Proteomes" id="UP001063166"/>
    </source>
</evidence>
<keyword evidence="4 7" id="KW-0812">Transmembrane</keyword>
<feature type="transmembrane region" description="Helical" evidence="7">
    <location>
        <begin position="181"/>
        <end position="206"/>
    </location>
</feature>
<keyword evidence="6 7" id="KW-0472">Membrane</keyword>
<comment type="function">
    <text evidence="7">Sodium-phosphate symporter.</text>
</comment>
<comment type="subcellular location">
    <subcellularLocation>
        <location evidence="1 7">Membrane</location>
        <topology evidence="1 7">Multi-pass membrane protein</topology>
    </subcellularLocation>
</comment>
<dbReference type="PANTHER" id="PTHR11101:SF80">
    <property type="entry name" value="PHOSPHATE TRANSPORTER"/>
    <property type="match status" value="1"/>
</dbReference>
<feature type="transmembrane region" description="Helical" evidence="7">
    <location>
        <begin position="83"/>
        <end position="100"/>
    </location>
</feature>
<proteinExistence type="inferred from homology"/>
<feature type="transmembrane region" description="Helical" evidence="7">
    <location>
        <begin position="218"/>
        <end position="241"/>
    </location>
</feature>
<evidence type="ECO:0000256" key="3">
    <source>
        <dbReference type="ARBA" id="ARBA00022592"/>
    </source>
</evidence>
<dbReference type="OrthoDB" id="260807at2759"/>
<dbReference type="GO" id="GO:0005315">
    <property type="term" value="F:phosphate transmembrane transporter activity"/>
    <property type="evidence" value="ECO:0007669"/>
    <property type="project" value="InterPro"/>
</dbReference>
<evidence type="ECO:0000256" key="7">
    <source>
        <dbReference type="RuleBase" id="RU363058"/>
    </source>
</evidence>
<organism evidence="9 10">
    <name type="scientific">Lyophyllum shimeji</name>
    <name type="common">Hon-shimeji</name>
    <name type="synonym">Tricholoma shimeji</name>
    <dbReference type="NCBI Taxonomy" id="47721"/>
    <lineage>
        <taxon>Eukaryota</taxon>
        <taxon>Fungi</taxon>
        <taxon>Dikarya</taxon>
        <taxon>Basidiomycota</taxon>
        <taxon>Agaricomycotina</taxon>
        <taxon>Agaricomycetes</taxon>
        <taxon>Agaricomycetidae</taxon>
        <taxon>Agaricales</taxon>
        <taxon>Tricholomatineae</taxon>
        <taxon>Lyophyllaceae</taxon>
        <taxon>Lyophyllum</taxon>
    </lineage>
</organism>
<gene>
    <name evidence="9" type="ORF">LshimejAT787_0700620</name>
</gene>
<comment type="similarity">
    <text evidence="7">Belongs to the inorganic phosphate transporter (PiT) (TC 2.A.20) family.</text>
</comment>
<evidence type="ECO:0000256" key="6">
    <source>
        <dbReference type="ARBA" id="ARBA00023136"/>
    </source>
</evidence>
<dbReference type="InterPro" id="IPR001204">
    <property type="entry name" value="Phos_transporter"/>
</dbReference>
<evidence type="ECO:0000256" key="5">
    <source>
        <dbReference type="ARBA" id="ARBA00022989"/>
    </source>
</evidence>
<dbReference type="EMBL" id="BRPK01000007">
    <property type="protein sequence ID" value="GLB39552.1"/>
    <property type="molecule type" value="Genomic_DNA"/>
</dbReference>
<feature type="transmembrane region" description="Helical" evidence="7">
    <location>
        <begin position="527"/>
        <end position="558"/>
    </location>
</feature>
<sequence length="604" mass="64720">MWQGFGQVGHLLVCFFTGGNPSRLLLPSVPSADPIMPTLHQWDYLFAFGTIFAGLDSFNIGANDVANSFATSVSSKSLTMKQACLAAAICEFLGAVLVGARVADTIKNSIIKISVFEGNAGVQLLAFVCALSVSASWLMLSTRMSWPVSTTYSIVAAVAGVGVALGGPDAVNWGWNGGKGLATIFSGLVIAPAIAAGFASVCYLFVKYGLLSRKNPVVYTLFFSPFVFFTVAAVLTMSIIYKGAPNLGLNKLSKATTAIAIVGTSLVVAALSIMFWLPYVYCKVIRKDYTIRFYHFFLGPILWWRAAPPDAETLEADVAVPDYRIVKSENKNAKGPSDEESANEKADTDAPAHASPLANQVEKVHPHPIEGAWAEPKNLWIILRYKALPFLKKVATHGTTIDIHAAQAGEADTAEGRRITDMYMRAKQYPNEVEHLFSFIQVLTACTASFAHGANDVSNAIGPYAVIYNVWKTGNSAASKAPVQVWLLAYGGVMIVIGLATYGYNIMKVLGNKITLHSPSRGFSMELGSAITVVLASQYGIPVSTTMCITGATMGVALCNGDFRAVNWRALGWIFLGWILTVPIVGTLAGCLMGIIINAPHFAR</sequence>
<feature type="region of interest" description="Disordered" evidence="8">
    <location>
        <begin position="329"/>
        <end position="353"/>
    </location>
</feature>
<dbReference type="GO" id="GO:0016020">
    <property type="term" value="C:membrane"/>
    <property type="evidence" value="ECO:0007669"/>
    <property type="project" value="UniProtKB-SubCell"/>
</dbReference>
<evidence type="ECO:0000256" key="2">
    <source>
        <dbReference type="ARBA" id="ARBA00022448"/>
    </source>
</evidence>
<evidence type="ECO:0000256" key="1">
    <source>
        <dbReference type="ARBA" id="ARBA00004141"/>
    </source>
</evidence>
<feature type="transmembrane region" description="Helical" evidence="7">
    <location>
        <begin position="152"/>
        <end position="175"/>
    </location>
</feature>
<evidence type="ECO:0000256" key="4">
    <source>
        <dbReference type="ARBA" id="ARBA00022692"/>
    </source>
</evidence>
<accession>A0A9P3UNP9</accession>